<organism evidence="1 2">
    <name type="scientific">Algoriphagus alkaliphilus</name>
    <dbReference type="NCBI Taxonomy" id="279824"/>
    <lineage>
        <taxon>Bacteria</taxon>
        <taxon>Pseudomonadati</taxon>
        <taxon>Bacteroidota</taxon>
        <taxon>Cytophagia</taxon>
        <taxon>Cytophagales</taxon>
        <taxon>Cyclobacteriaceae</taxon>
        <taxon>Algoriphagus</taxon>
    </lineage>
</organism>
<protein>
    <submittedName>
        <fullName evidence="1">Uncharacterized protein</fullName>
    </submittedName>
</protein>
<reference evidence="2" key="1">
    <citation type="submission" date="2016-10" db="EMBL/GenBank/DDBJ databases">
        <authorList>
            <person name="Varghese N."/>
            <person name="Submissions S."/>
        </authorList>
    </citation>
    <scope>NUCLEOTIDE SEQUENCE [LARGE SCALE GENOMIC DNA]</scope>
    <source>
        <strain evidence="2">DSM 22703</strain>
    </source>
</reference>
<dbReference type="EMBL" id="FMXE01000052">
    <property type="protein sequence ID" value="SDA96538.1"/>
    <property type="molecule type" value="Genomic_DNA"/>
</dbReference>
<dbReference type="STRING" id="279824.SAMN03080617_04243"/>
<dbReference type="AlphaFoldDB" id="A0A1G5ZNW2"/>
<dbReference type="Proteomes" id="UP000198756">
    <property type="component" value="Unassembled WGS sequence"/>
</dbReference>
<proteinExistence type="predicted"/>
<keyword evidence="2" id="KW-1185">Reference proteome</keyword>
<evidence type="ECO:0000313" key="2">
    <source>
        <dbReference type="Proteomes" id="UP000198756"/>
    </source>
</evidence>
<gene>
    <name evidence="1" type="ORF">SAMN03080617_04243</name>
</gene>
<sequence>MNFDSFLEMVNIRYLLQENLIAQLYYPKISLELMSGIGSVPSNPQLSLVLFFQETFIFFFSDCNRL</sequence>
<accession>A0A1G5ZNW2</accession>
<name>A0A1G5ZNW2_9BACT</name>
<evidence type="ECO:0000313" key="1">
    <source>
        <dbReference type="EMBL" id="SDA96538.1"/>
    </source>
</evidence>